<organism evidence="2 3">
    <name type="scientific">Caerostris extrusa</name>
    <name type="common">Bark spider</name>
    <name type="synonym">Caerostris bankana</name>
    <dbReference type="NCBI Taxonomy" id="172846"/>
    <lineage>
        <taxon>Eukaryota</taxon>
        <taxon>Metazoa</taxon>
        <taxon>Ecdysozoa</taxon>
        <taxon>Arthropoda</taxon>
        <taxon>Chelicerata</taxon>
        <taxon>Arachnida</taxon>
        <taxon>Araneae</taxon>
        <taxon>Araneomorphae</taxon>
        <taxon>Entelegynae</taxon>
        <taxon>Araneoidea</taxon>
        <taxon>Araneidae</taxon>
        <taxon>Caerostris</taxon>
    </lineage>
</organism>
<gene>
    <name evidence="2" type="primary">R1A1-elementORF2_418</name>
    <name evidence="2" type="ORF">CEXT_759861</name>
</gene>
<keyword evidence="3" id="KW-1185">Reference proteome</keyword>
<evidence type="ECO:0000313" key="2">
    <source>
        <dbReference type="EMBL" id="GIX71711.1"/>
    </source>
</evidence>
<dbReference type="Proteomes" id="UP001054945">
    <property type="component" value="Unassembled WGS sequence"/>
</dbReference>
<protein>
    <recommendedName>
        <fullName evidence="1">Reverse transcriptase domain-containing protein</fullName>
    </recommendedName>
</protein>
<dbReference type="PROSITE" id="PS50878">
    <property type="entry name" value="RT_POL"/>
    <property type="match status" value="1"/>
</dbReference>
<proteinExistence type="predicted"/>
<dbReference type="AlphaFoldDB" id="A0AAV4MJP6"/>
<comment type="caution">
    <text evidence="2">The sequence shown here is derived from an EMBL/GenBank/DDBJ whole genome shotgun (WGS) entry which is preliminary data.</text>
</comment>
<reference evidence="2 3" key="1">
    <citation type="submission" date="2021-06" db="EMBL/GenBank/DDBJ databases">
        <title>Caerostris extrusa draft genome.</title>
        <authorList>
            <person name="Kono N."/>
            <person name="Arakawa K."/>
        </authorList>
    </citation>
    <scope>NUCLEOTIDE SEQUENCE [LARGE SCALE GENOMIC DNA]</scope>
</reference>
<evidence type="ECO:0000313" key="3">
    <source>
        <dbReference type="Proteomes" id="UP001054945"/>
    </source>
</evidence>
<name>A0AAV4MJP6_CAEEX</name>
<evidence type="ECO:0000259" key="1">
    <source>
        <dbReference type="PROSITE" id="PS50878"/>
    </source>
</evidence>
<dbReference type="Pfam" id="PF00078">
    <property type="entry name" value="RVT_1"/>
    <property type="match status" value="1"/>
</dbReference>
<dbReference type="InterPro" id="IPR000477">
    <property type="entry name" value="RT_dom"/>
</dbReference>
<dbReference type="EMBL" id="BPLR01019779">
    <property type="protein sequence ID" value="GIX71711.1"/>
    <property type="molecule type" value="Genomic_DNA"/>
</dbReference>
<feature type="domain" description="Reverse transcriptase" evidence="1">
    <location>
        <begin position="1"/>
        <end position="173"/>
    </location>
</feature>
<accession>A0AAV4MJP6</accession>
<sequence>MPKDKAPGPDGLDGRILNLFYKLDPTKMLQLYNKCIMMGSFPTSFKYGEGNRKIIYDLQKGCPQGSCLGPFLWTLIANLILKETWEEDVKLQAFADDFIFIISANNRRTLETKQQQLSKISILGNKRKTKDFRGQNPGNSIREKRNSKRKPILKFSNWTIKCNSTLKYLGVLLDQNLSFLPHIQHLKSTLLIKSNKLATMSGRGWSINPKFTRQCRVVAGGRHGIHAIHLNSLKGLKLEFLELLTIESRSGALICTRRLSKRNAPSDHH</sequence>